<name>A0A266N8E9_9PSED</name>
<comment type="caution">
    <text evidence="10">The sequence shown here is derived from an EMBL/GenBank/DDBJ whole genome shotgun (WGS) entry which is preliminary data.</text>
</comment>
<evidence type="ECO:0000256" key="8">
    <source>
        <dbReference type="SAM" id="SignalP"/>
    </source>
</evidence>
<dbReference type="GO" id="GO:0042597">
    <property type="term" value="C:periplasmic space"/>
    <property type="evidence" value="ECO:0007669"/>
    <property type="project" value="UniProtKB-SubCell"/>
</dbReference>
<feature type="chain" id="PRO_5012808680" description="Alkaline proteinase inhibitor/ Outer membrane lipoprotein Omp19 domain-containing protein" evidence="8">
    <location>
        <begin position="28"/>
        <end position="131"/>
    </location>
</feature>
<organism evidence="10 11">
    <name type="scientific">Pseudomonas lundensis</name>
    <dbReference type="NCBI Taxonomy" id="86185"/>
    <lineage>
        <taxon>Bacteria</taxon>
        <taxon>Pseudomonadati</taxon>
        <taxon>Pseudomonadota</taxon>
        <taxon>Gammaproteobacteria</taxon>
        <taxon>Pseudomonadales</taxon>
        <taxon>Pseudomonadaceae</taxon>
        <taxon>Pseudomonas</taxon>
    </lineage>
</organism>
<evidence type="ECO:0000259" key="9">
    <source>
        <dbReference type="Pfam" id="PF02974"/>
    </source>
</evidence>
<evidence type="ECO:0000256" key="3">
    <source>
        <dbReference type="ARBA" id="ARBA00022608"/>
    </source>
</evidence>
<dbReference type="Gene3D" id="2.40.128.10">
    <property type="match status" value="1"/>
</dbReference>
<dbReference type="Proteomes" id="UP000215788">
    <property type="component" value="Unassembled WGS sequence"/>
</dbReference>
<keyword evidence="6" id="KW-0574">Periplasm</keyword>
<protein>
    <recommendedName>
        <fullName evidence="9">Alkaline proteinase inhibitor/ Outer membrane lipoprotein Omp19 domain-containing protein</fullName>
    </recommendedName>
</protein>
<evidence type="ECO:0000256" key="4">
    <source>
        <dbReference type="ARBA" id="ARBA00022690"/>
    </source>
</evidence>
<dbReference type="InterPro" id="IPR021140">
    <property type="entry name" value="Inh/Omp19"/>
</dbReference>
<keyword evidence="7" id="KW-0481">Metalloenzyme inhibitor</keyword>
<evidence type="ECO:0000256" key="1">
    <source>
        <dbReference type="ARBA" id="ARBA00004418"/>
    </source>
</evidence>
<evidence type="ECO:0000256" key="6">
    <source>
        <dbReference type="ARBA" id="ARBA00022764"/>
    </source>
</evidence>
<proteinExistence type="inferred from homology"/>
<comment type="subcellular location">
    <subcellularLocation>
        <location evidence="1">Periplasm</location>
    </subcellularLocation>
</comment>
<reference evidence="10 11" key="1">
    <citation type="submission" date="2017-08" db="EMBL/GenBank/DDBJ databases">
        <title>Genomic and metabolic characterisation of spoilage-associated Pseudomonas species.</title>
        <authorList>
            <person name="Stanborough T."/>
            <person name="Fegan N."/>
            <person name="Powell S.M."/>
            <person name="Singh T."/>
            <person name="Tamplin M.L."/>
            <person name="Chandry P.S."/>
        </authorList>
    </citation>
    <scope>NUCLEOTIDE SEQUENCE [LARGE SCALE GENOMIC DNA]</scope>
    <source>
        <strain evidence="10 11">L1802</strain>
    </source>
</reference>
<dbReference type="OrthoDB" id="6996810at2"/>
<comment type="similarity">
    <text evidence="2">Belongs to the protease inhibitor I38 family.</text>
</comment>
<keyword evidence="3" id="KW-0483">Metalloprotease inhibitor</keyword>
<dbReference type="InterPro" id="IPR016085">
    <property type="entry name" value="Protease_inh_B-barrel_dom"/>
</dbReference>
<keyword evidence="4" id="KW-0646">Protease inhibitor</keyword>
<evidence type="ECO:0000313" key="10">
    <source>
        <dbReference type="EMBL" id="OZY58247.1"/>
    </source>
</evidence>
<dbReference type="InterPro" id="IPR022815">
    <property type="entry name" value="Inh"/>
</dbReference>
<keyword evidence="5 8" id="KW-0732">Signal</keyword>
<gene>
    <name evidence="10" type="ORF">CJF39_17085</name>
</gene>
<feature type="domain" description="Alkaline proteinase inhibitor/ Outer membrane lipoprotein Omp19" evidence="9">
    <location>
        <begin position="33"/>
        <end position="124"/>
    </location>
</feature>
<dbReference type="EMBL" id="NQKI01000030">
    <property type="protein sequence ID" value="OZY58247.1"/>
    <property type="molecule type" value="Genomic_DNA"/>
</dbReference>
<evidence type="ECO:0000256" key="7">
    <source>
        <dbReference type="ARBA" id="ARBA00023215"/>
    </source>
</evidence>
<evidence type="ECO:0000256" key="5">
    <source>
        <dbReference type="ARBA" id="ARBA00022729"/>
    </source>
</evidence>
<dbReference type="PRINTS" id="PR01274">
    <property type="entry name" value="MPTASEINHBTR"/>
</dbReference>
<dbReference type="Pfam" id="PF02974">
    <property type="entry name" value="Inh"/>
    <property type="match status" value="1"/>
</dbReference>
<sequence>MNTANRFIKAMACVVAVLFTTTESAMASSLMLLSPAQVAGNWTFYLQGAEQDACTVKLKKDRTFSAQARCLHAWLGRTPTTWSPTPDGILLIAKDGTQSLFLALREAGLYEGAVDGAKTLIMKRAHIQSVN</sequence>
<evidence type="ECO:0000256" key="2">
    <source>
        <dbReference type="ARBA" id="ARBA00006813"/>
    </source>
</evidence>
<evidence type="ECO:0000313" key="11">
    <source>
        <dbReference type="Proteomes" id="UP000215788"/>
    </source>
</evidence>
<accession>A0A266N8E9</accession>
<feature type="signal peptide" evidence="8">
    <location>
        <begin position="1"/>
        <end position="27"/>
    </location>
</feature>
<dbReference type="AlphaFoldDB" id="A0A266N8E9"/>
<dbReference type="SUPFAM" id="SSF50882">
    <property type="entry name" value="beta-Barrel protease inhibitors"/>
    <property type="match status" value="1"/>
</dbReference>
<dbReference type="GO" id="GO:0008191">
    <property type="term" value="F:metalloendopeptidase inhibitor activity"/>
    <property type="evidence" value="ECO:0007669"/>
    <property type="project" value="InterPro"/>
</dbReference>